<dbReference type="PANTHER" id="PTHR23501">
    <property type="entry name" value="MAJOR FACILITATOR SUPERFAMILY"/>
    <property type="match status" value="1"/>
</dbReference>
<keyword evidence="2 5" id="KW-0812">Transmembrane</keyword>
<dbReference type="Gene3D" id="1.20.1250.20">
    <property type="entry name" value="MFS general substrate transporter like domains"/>
    <property type="match status" value="1"/>
</dbReference>
<evidence type="ECO:0000256" key="2">
    <source>
        <dbReference type="ARBA" id="ARBA00022692"/>
    </source>
</evidence>
<proteinExistence type="predicted"/>
<dbReference type="Proteomes" id="UP000027590">
    <property type="component" value="Unassembled WGS sequence"/>
</dbReference>
<gene>
    <name evidence="6" type="ORF">SACS_0380</name>
</gene>
<organism evidence="6 7">
    <name type="scientific">Parasaccharibacter apium</name>
    <dbReference type="NCBI Taxonomy" id="1510841"/>
    <lineage>
        <taxon>Bacteria</taxon>
        <taxon>Pseudomonadati</taxon>
        <taxon>Pseudomonadota</taxon>
        <taxon>Alphaproteobacteria</taxon>
        <taxon>Acetobacterales</taxon>
        <taxon>Acetobacteraceae</taxon>
        <taxon>Parasaccharibacter</taxon>
    </lineage>
</organism>
<dbReference type="PANTHER" id="PTHR23501:SF51">
    <property type="entry name" value="MULTIDRUG RESISTANCE PROTEIN B"/>
    <property type="match status" value="1"/>
</dbReference>
<evidence type="ECO:0000313" key="7">
    <source>
        <dbReference type="Proteomes" id="UP000027590"/>
    </source>
</evidence>
<feature type="transmembrane region" description="Helical" evidence="5">
    <location>
        <begin position="102"/>
        <end position="126"/>
    </location>
</feature>
<accession>A0A7U7G4Q7</accession>
<feature type="transmembrane region" description="Helical" evidence="5">
    <location>
        <begin position="481"/>
        <end position="506"/>
    </location>
</feature>
<evidence type="ECO:0000313" key="6">
    <source>
        <dbReference type="EMBL" id="CDG33118.1"/>
    </source>
</evidence>
<dbReference type="InterPro" id="IPR036259">
    <property type="entry name" value="MFS_trans_sf"/>
</dbReference>
<evidence type="ECO:0000256" key="4">
    <source>
        <dbReference type="ARBA" id="ARBA00023136"/>
    </source>
</evidence>
<dbReference type="InterPro" id="IPR011701">
    <property type="entry name" value="MFS"/>
</dbReference>
<evidence type="ECO:0000256" key="1">
    <source>
        <dbReference type="ARBA" id="ARBA00004141"/>
    </source>
</evidence>
<feature type="transmembrane region" description="Helical" evidence="5">
    <location>
        <begin position="79"/>
        <end position="96"/>
    </location>
</feature>
<comment type="caution">
    <text evidence="6">The sequence shown here is derived from an EMBL/GenBank/DDBJ whole genome shotgun (WGS) entry which is preliminary data.</text>
</comment>
<keyword evidence="4 5" id="KW-0472">Membrane</keyword>
<reference evidence="6 7" key="2">
    <citation type="journal article" date="2014" name="PLoS ONE">
        <title>Evolution of mitochondria reconstructed from the energy metabolism of living bacteria.</title>
        <authorList>
            <person name="Degli Esposti M."/>
            <person name="Chouaia B."/>
            <person name="Comandatore F."/>
            <person name="Crotti E."/>
            <person name="Sassera D."/>
            <person name="Lievens P.M."/>
            <person name="Daffonchio D."/>
            <person name="Bandi C."/>
        </authorList>
    </citation>
    <scope>NUCLEOTIDE SEQUENCE [LARGE SCALE GENOMIC DNA]</scope>
    <source>
        <strain evidence="7">AM169</strain>
    </source>
</reference>
<feature type="transmembrane region" description="Helical" evidence="5">
    <location>
        <begin position="365"/>
        <end position="385"/>
    </location>
</feature>
<feature type="transmembrane region" description="Helical" evidence="5">
    <location>
        <begin position="199"/>
        <end position="221"/>
    </location>
</feature>
<evidence type="ECO:0008006" key="8">
    <source>
        <dbReference type="Google" id="ProtNLM"/>
    </source>
</evidence>
<feature type="transmembrane region" description="Helical" evidence="5">
    <location>
        <begin position="51"/>
        <end position="72"/>
    </location>
</feature>
<dbReference type="EMBL" id="CBLY010000002">
    <property type="protein sequence ID" value="CDG33118.1"/>
    <property type="molecule type" value="Genomic_DNA"/>
</dbReference>
<keyword evidence="3 5" id="KW-1133">Transmembrane helix</keyword>
<dbReference type="GO" id="GO:0005886">
    <property type="term" value="C:plasma membrane"/>
    <property type="evidence" value="ECO:0007669"/>
    <property type="project" value="TreeGrafter"/>
</dbReference>
<sequence>MQAVRAHMTSIIGLSGVLLTAIMTTLNEQVSAQGLNDIMGGMGLSHDPSRWFVSLYTSAQVIGAGLSPWMAITFSLRRWAFFVLGLAVCSIVPTAFCQTPLLLYILRSVQGLAGGFAIPLLMFSILKILPFNLRAYGLVAYTLVSTCFPYLGTMLAGLWTDLLSWQWIFLQAIPLGALAGLLIWYGMPVMEPQHHRLQIFNGYGLLFFAVAAWCLTTVLSLGDWLDWFNSPLVCVLGAIGLAAVPLLIWNEWKHPLPFFRFQLLSRNNYIYGVGGISLFVVVSLSASAVPLQFLTKVVGYRPEQSYLVTLEVAAVEIAIAPLVGYLLNRRDVDCRIVGFFGMVCMFIACCGDSLVTSVWQRPEFYLWQFLQGIGGVMVLSSLLLMSTNAVVAEESPFAVALVNMPRAFMMVGGTWLMELVGRWRGGLHSDRLADHLGQYRYALVQGSSPLIQSPTPLLPDGRPRYRGSMGYLKEQFHHQTAVLTLSDLFCVLAALLGVLMVFILLVPVRTYPPWVVFAPRGARKSSDHPAAHHKETIRA</sequence>
<evidence type="ECO:0000256" key="3">
    <source>
        <dbReference type="ARBA" id="ARBA00022989"/>
    </source>
</evidence>
<protein>
    <recommendedName>
        <fullName evidence="8">MFS transporter</fullName>
    </recommendedName>
</protein>
<feature type="transmembrane region" description="Helical" evidence="5">
    <location>
        <begin position="269"/>
        <end position="294"/>
    </location>
</feature>
<reference evidence="6 7" key="1">
    <citation type="journal article" date="2014" name="Genome Biol. Evol.">
        <title>Acetic acid bacteria genomes reveal functional traits for adaptation to life in insect guts.</title>
        <authorList>
            <person name="Chouaia B."/>
            <person name="Gaiarsa S."/>
            <person name="Crotti E."/>
            <person name="Comandatore F."/>
            <person name="Degli Esposti M."/>
            <person name="Ricci I."/>
            <person name="Alma A."/>
            <person name="Favia G."/>
            <person name="Bandi C."/>
            <person name="Daffonchio D."/>
        </authorList>
    </citation>
    <scope>NUCLEOTIDE SEQUENCE [LARGE SCALE GENOMIC DNA]</scope>
    <source>
        <strain evidence="7">AM169</strain>
    </source>
</reference>
<feature type="transmembrane region" description="Helical" evidence="5">
    <location>
        <begin position="165"/>
        <end position="187"/>
    </location>
</feature>
<evidence type="ECO:0000256" key="5">
    <source>
        <dbReference type="SAM" id="Phobius"/>
    </source>
</evidence>
<dbReference type="AlphaFoldDB" id="A0A7U7G4Q7"/>
<name>A0A7U7G4Q7_9PROT</name>
<comment type="subcellular location">
    <subcellularLocation>
        <location evidence="1">Membrane</location>
        <topology evidence="1">Multi-pass membrane protein</topology>
    </subcellularLocation>
</comment>
<feature type="transmembrane region" description="Helical" evidence="5">
    <location>
        <begin position="138"/>
        <end position="159"/>
    </location>
</feature>
<dbReference type="GO" id="GO:0022857">
    <property type="term" value="F:transmembrane transporter activity"/>
    <property type="evidence" value="ECO:0007669"/>
    <property type="project" value="InterPro"/>
</dbReference>
<dbReference type="SUPFAM" id="SSF103473">
    <property type="entry name" value="MFS general substrate transporter"/>
    <property type="match status" value="1"/>
</dbReference>
<feature type="transmembrane region" description="Helical" evidence="5">
    <location>
        <begin position="339"/>
        <end position="359"/>
    </location>
</feature>
<dbReference type="Pfam" id="PF07690">
    <property type="entry name" value="MFS_1"/>
    <property type="match status" value="1"/>
</dbReference>
<feature type="transmembrane region" description="Helical" evidence="5">
    <location>
        <begin position="227"/>
        <end position="249"/>
    </location>
</feature>
<feature type="transmembrane region" description="Helical" evidence="5">
    <location>
        <begin position="306"/>
        <end position="327"/>
    </location>
</feature>